<dbReference type="InterPro" id="IPR043504">
    <property type="entry name" value="Peptidase_S1_PA_chymotrypsin"/>
</dbReference>
<dbReference type="SUPFAM" id="SSF50494">
    <property type="entry name" value="Trypsin-like serine proteases"/>
    <property type="match status" value="1"/>
</dbReference>
<dbReference type="InterPro" id="IPR001940">
    <property type="entry name" value="Peptidase_S1C"/>
</dbReference>
<feature type="domain" description="IPT/TIG" evidence="4">
    <location>
        <begin position="117"/>
        <end position="207"/>
    </location>
</feature>
<dbReference type="CDD" id="cd00102">
    <property type="entry name" value="IPT"/>
    <property type="match status" value="1"/>
</dbReference>
<sequence>MKKQLTILVIFIFVFGLFNIEYSEAEGIPKAFSISPTQIQIGDSITLTGENFPTWDRLSTNCTTQGGGGTTETSAWVTITEAPLGTNYLCFDCNTTCFYDFPFEVCKTPNCEEIPAPTITSVSPTTARINEAGQNTIDIIGQNFNNATASEIEKWSRKSISGTGGTAEIIYTSDTKITLKFDSSSKAGQGRVSLRYTDTRGGQHETFSPYFTVHEACDWQCTEWSSPRCPESGTMTKIRTCVKPTGCESLNTPMPSTSNTVNCVPSNPICTLDDYNCTEWSACEYKLTSKGFETIQTRSCPTKIVCDSEASTRPATSQSCAFVPKCSYYSWSCSLWSDCSSSGSQTRSCSKTSNCEGGAQSPAITQSCSYTPACSADTWQCGNWGTCSPQGIQARSCNKTFDCSSAETASPATSQYCEAPNQPKQQTPSEDLGISNQDTIIKATVKLVCPVSSTMASQGSGTIINSTGLILTNKHVIDGTAGCLVGFIDDYDDEPYFGDRQIADIYKISSDADVAVLKLRNPSNKTLASVNISQSNSSNIKLGEILTTYGYPAKFGTKITYTSGDFSGIDGDYLKTTAVIEHGNSGGGAYLKNGAFIGIPTAVVKGSLNSMGYLLSVNKVNSWLNNSIAYNYNSNNNNYSRVSALLEDMDLGQLDSLGLFVSGDEIGDDTKNEQKSAANIDIKLSSRLRGKLLLQVEDRGRIWYVNPDDAQKSEVTFANALPLFQNFALGITNSDLNKIPLNDENYNSSIGNRLKGKLLLQVEDKGRIWYVDFDGKKWEVTWANLMSLFQKLALGITNADLEKIASGSL</sequence>
<dbReference type="InterPro" id="IPR002909">
    <property type="entry name" value="IPT_dom"/>
</dbReference>
<evidence type="ECO:0000259" key="4">
    <source>
        <dbReference type="Pfam" id="PF01833"/>
    </source>
</evidence>
<reference evidence="6" key="1">
    <citation type="submission" date="2017-09" db="EMBL/GenBank/DDBJ databases">
        <title>Depth-based differentiation of microbial function through sediment-hosted aquifers and enrichment of novel symbionts in the deep terrestrial subsurface.</title>
        <authorList>
            <person name="Probst A.J."/>
            <person name="Ladd B."/>
            <person name="Jarett J.K."/>
            <person name="Geller-Mcgrath D.E."/>
            <person name="Sieber C.M.K."/>
            <person name="Emerson J.B."/>
            <person name="Anantharaman K."/>
            <person name="Thomas B.C."/>
            <person name="Malmstrom R."/>
            <person name="Stieglmeier M."/>
            <person name="Klingl A."/>
            <person name="Woyke T."/>
            <person name="Ryan C.M."/>
            <person name="Banfield J.F."/>
        </authorList>
    </citation>
    <scope>NUCLEOTIDE SEQUENCE [LARGE SCALE GENOMIC DNA]</scope>
</reference>
<dbReference type="PRINTS" id="PR00834">
    <property type="entry name" value="PROTEASES2C"/>
</dbReference>
<dbReference type="SUPFAM" id="SSF81296">
    <property type="entry name" value="E set domains"/>
    <property type="match status" value="1"/>
</dbReference>
<dbReference type="EMBL" id="PFHP01000048">
    <property type="protein sequence ID" value="PIW95633.1"/>
    <property type="molecule type" value="Genomic_DNA"/>
</dbReference>
<dbReference type="GO" id="GO:0004252">
    <property type="term" value="F:serine-type endopeptidase activity"/>
    <property type="evidence" value="ECO:0007669"/>
    <property type="project" value="InterPro"/>
</dbReference>
<evidence type="ECO:0000256" key="3">
    <source>
        <dbReference type="ARBA" id="ARBA00022801"/>
    </source>
</evidence>
<dbReference type="AlphaFoldDB" id="A0A2M7ILF6"/>
<evidence type="ECO:0000256" key="1">
    <source>
        <dbReference type="ARBA" id="ARBA00010541"/>
    </source>
</evidence>
<proteinExistence type="inferred from homology"/>
<dbReference type="Pfam" id="PF13365">
    <property type="entry name" value="Trypsin_2"/>
    <property type="match status" value="1"/>
</dbReference>
<dbReference type="Proteomes" id="UP000229931">
    <property type="component" value="Unassembled WGS sequence"/>
</dbReference>
<dbReference type="InterPro" id="IPR014756">
    <property type="entry name" value="Ig_E-set"/>
</dbReference>
<evidence type="ECO:0000313" key="6">
    <source>
        <dbReference type="Proteomes" id="UP000229931"/>
    </source>
</evidence>
<dbReference type="InterPro" id="IPR009003">
    <property type="entry name" value="Peptidase_S1_PA"/>
</dbReference>
<dbReference type="Gene3D" id="2.60.40.10">
    <property type="entry name" value="Immunoglobulins"/>
    <property type="match status" value="1"/>
</dbReference>
<comment type="caution">
    <text evidence="5">The sequence shown here is derived from an EMBL/GenBank/DDBJ whole genome shotgun (WGS) entry which is preliminary data.</text>
</comment>
<dbReference type="Gene3D" id="2.40.10.10">
    <property type="entry name" value="Trypsin-like serine proteases"/>
    <property type="match status" value="2"/>
</dbReference>
<accession>A0A2M7ILF6</accession>
<dbReference type="InterPro" id="IPR051201">
    <property type="entry name" value="Chloro_Bact_Ser_Proteases"/>
</dbReference>
<gene>
    <name evidence="5" type="ORF">COZ84_02435</name>
</gene>
<protein>
    <recommendedName>
        <fullName evidence="4">IPT/TIG domain-containing protein</fullName>
    </recommendedName>
</protein>
<dbReference type="PANTHER" id="PTHR43343">
    <property type="entry name" value="PEPTIDASE S12"/>
    <property type="match status" value="1"/>
</dbReference>
<comment type="similarity">
    <text evidence="1">Belongs to the peptidase S1C family.</text>
</comment>
<dbReference type="Pfam" id="PF01833">
    <property type="entry name" value="TIG"/>
    <property type="match status" value="1"/>
</dbReference>
<keyword evidence="3" id="KW-0378">Hydrolase</keyword>
<dbReference type="PANTHER" id="PTHR43343:SF3">
    <property type="entry name" value="PROTEASE DO-LIKE 8, CHLOROPLASTIC"/>
    <property type="match status" value="1"/>
</dbReference>
<keyword evidence="2" id="KW-0645">Protease</keyword>
<evidence type="ECO:0000313" key="5">
    <source>
        <dbReference type="EMBL" id="PIW95633.1"/>
    </source>
</evidence>
<dbReference type="GO" id="GO:0006508">
    <property type="term" value="P:proteolysis"/>
    <property type="evidence" value="ECO:0007669"/>
    <property type="project" value="UniProtKB-KW"/>
</dbReference>
<organism evidence="5 6">
    <name type="scientific">Candidatus Kuenenbacteria bacterium CG_4_8_14_3_um_filter_39_15</name>
    <dbReference type="NCBI Taxonomy" id="1974615"/>
    <lineage>
        <taxon>Bacteria</taxon>
        <taxon>Candidatus Kueneniibacteriota</taxon>
    </lineage>
</organism>
<evidence type="ECO:0000256" key="2">
    <source>
        <dbReference type="ARBA" id="ARBA00022670"/>
    </source>
</evidence>
<dbReference type="InterPro" id="IPR013783">
    <property type="entry name" value="Ig-like_fold"/>
</dbReference>
<name>A0A2M7ILF6_9BACT</name>